<reference evidence="2" key="2">
    <citation type="submission" date="2020-09" db="EMBL/GenBank/DDBJ databases">
        <authorList>
            <person name="Sun Q."/>
            <person name="Zhou Y."/>
        </authorList>
    </citation>
    <scope>NUCLEOTIDE SEQUENCE</scope>
    <source>
        <strain evidence="2">CGMCC 4.7403</strain>
    </source>
</reference>
<sequence length="167" mass="18593">MPAPAAQPDEADRFWAKVDKTGSCWIWTAAKARGNYGSFHSSGRKGRTHRAHRYAYELLVGPIPAGLYLDHLCHNEDPACPGGDNCPHRRCVNPAHLEAVTPRENSLRGVASAALNARKTHCDKGHEFTPENTHHIKPSKSQPNGARRCRACRRETQARWKARQAIT</sequence>
<dbReference type="RefSeq" id="WP_189783040.1">
    <property type="nucleotide sequence ID" value="NZ_BNAT01000009.1"/>
</dbReference>
<feature type="region of interest" description="Disordered" evidence="1">
    <location>
        <begin position="127"/>
        <end position="147"/>
    </location>
</feature>
<evidence type="ECO:0008006" key="4">
    <source>
        <dbReference type="Google" id="ProtNLM"/>
    </source>
</evidence>
<accession>A0A919GNJ9</accession>
<proteinExistence type="predicted"/>
<evidence type="ECO:0000256" key="1">
    <source>
        <dbReference type="SAM" id="MobiDB-lite"/>
    </source>
</evidence>
<dbReference type="AlphaFoldDB" id="A0A919GNJ9"/>
<comment type="caution">
    <text evidence="2">The sequence shown here is derived from an EMBL/GenBank/DDBJ whole genome shotgun (WGS) entry which is preliminary data.</text>
</comment>
<dbReference type="SUPFAM" id="SSF54060">
    <property type="entry name" value="His-Me finger endonucleases"/>
    <property type="match status" value="1"/>
</dbReference>
<dbReference type="InterPro" id="IPR044925">
    <property type="entry name" value="His-Me_finger_sf"/>
</dbReference>
<reference evidence="2" key="1">
    <citation type="journal article" date="2014" name="Int. J. Syst. Evol. Microbiol.">
        <title>Complete genome sequence of Corynebacterium casei LMG S-19264T (=DSM 44701T), isolated from a smear-ripened cheese.</title>
        <authorList>
            <consortium name="US DOE Joint Genome Institute (JGI-PGF)"/>
            <person name="Walter F."/>
            <person name="Albersmeier A."/>
            <person name="Kalinowski J."/>
            <person name="Ruckert C."/>
        </authorList>
    </citation>
    <scope>NUCLEOTIDE SEQUENCE</scope>
    <source>
        <strain evidence="2">CGMCC 4.7403</strain>
    </source>
</reference>
<protein>
    <recommendedName>
        <fullName evidence="4">HNH endonuclease</fullName>
    </recommendedName>
</protein>
<evidence type="ECO:0000313" key="3">
    <source>
        <dbReference type="Proteomes" id="UP000603227"/>
    </source>
</evidence>
<dbReference type="EMBL" id="BNAT01000009">
    <property type="protein sequence ID" value="GHH87893.1"/>
    <property type="molecule type" value="Genomic_DNA"/>
</dbReference>
<dbReference type="Proteomes" id="UP000603227">
    <property type="component" value="Unassembled WGS sequence"/>
</dbReference>
<evidence type="ECO:0000313" key="2">
    <source>
        <dbReference type="EMBL" id="GHH87893.1"/>
    </source>
</evidence>
<organism evidence="2 3">
    <name type="scientific">Streptomyces capitiformicae</name>
    <dbReference type="NCBI Taxonomy" id="2014920"/>
    <lineage>
        <taxon>Bacteria</taxon>
        <taxon>Bacillati</taxon>
        <taxon>Actinomycetota</taxon>
        <taxon>Actinomycetes</taxon>
        <taxon>Kitasatosporales</taxon>
        <taxon>Streptomycetaceae</taxon>
        <taxon>Streptomyces</taxon>
    </lineage>
</organism>
<gene>
    <name evidence="2" type="ORF">GCM10017771_30940</name>
</gene>
<keyword evidence="3" id="KW-1185">Reference proteome</keyword>
<name>A0A919GNJ9_9ACTN</name>